<keyword evidence="1" id="KW-0732">Signal</keyword>
<dbReference type="OrthoDB" id="2490189at2"/>
<organism evidence="2 3">
    <name type="scientific">Pedobacter psychrodurus</name>
    <dbReference type="NCBI Taxonomy" id="2530456"/>
    <lineage>
        <taxon>Bacteria</taxon>
        <taxon>Pseudomonadati</taxon>
        <taxon>Bacteroidota</taxon>
        <taxon>Sphingobacteriia</taxon>
        <taxon>Sphingobacteriales</taxon>
        <taxon>Sphingobacteriaceae</taxon>
        <taxon>Pedobacter</taxon>
    </lineage>
</organism>
<name>A0A4R0PWF7_9SPHI</name>
<dbReference type="InterPro" id="IPR008928">
    <property type="entry name" value="6-hairpin_glycosidase_sf"/>
</dbReference>
<protein>
    <recommendedName>
        <fullName evidence="4">Alpha-L-rhamnosidase six-hairpin glycosidase domain-containing protein</fullName>
    </recommendedName>
</protein>
<accession>A0A4R0PWF7</accession>
<dbReference type="Gene3D" id="1.50.10.10">
    <property type="match status" value="1"/>
</dbReference>
<reference evidence="2 3" key="1">
    <citation type="submission" date="2019-02" db="EMBL/GenBank/DDBJ databases">
        <title>Pedobacter sp. RP-3-21 sp. nov., isolated from Arctic soil.</title>
        <authorList>
            <person name="Dahal R.H."/>
        </authorList>
    </citation>
    <scope>NUCLEOTIDE SEQUENCE [LARGE SCALE GENOMIC DNA]</scope>
    <source>
        <strain evidence="2 3">RP-3-21</strain>
    </source>
</reference>
<sequence>MKSFPIKCISLILFLLYYFDANAQDLRWHLQKSGGIEWTVKKNAKHTDQIEMSGKQISAIITYGVNDKNNLILKRKLVFPMLRIIPNDTRGSLIKDFDQLMPSVLIDGTPLNEQPVAFSINGSVVARSEVGYVSVLRELFPSTDKPAFIEHTVFKNKGLKPVEIVVPELNHTDSTARNKGVYGIYLLNTKIFGAGRFILKAGEEQAYAIVYSAWKTADEPYTYSSAYELLKRQNFVNEITQQLVLKTPNDTLNQMFAFAKIRASESIFDTKNGLMHGPGGGSYYAAIWANDQAEYMDPFFPFLGNAAGNESAKNSFRLFAKYMNPDYKPIPSSIIAEGTDKWNGAGDRGDMAMIAYGASRFALAYADTAEARKLWPLIEWCLEFSRRKKSADGVIASDSDELEGRFPAGKINLSTNTLVYGALISASDLSVSLGDKTTSVKLRKEAAVLKTAIEKYFGAKVQGFDTYRYYEGNDKLRSWIGMPLVMGIYDRKEQTAKALLSDYLWTKDGMLSESGSKVFWDRSLLYAVRGLFNAGITDTTMKYLKYYTAKRLLGEHVPYAVEAWPEGDQRHLSAESGLYCRAITEGLFGIQPTGFKSFRLCPYLPSDWKQMSLKHIRAFNSDFGLTVSRIGGKIKILVEQESGKKQEINWDGKQAVEINLY</sequence>
<dbReference type="GO" id="GO:0005975">
    <property type="term" value="P:carbohydrate metabolic process"/>
    <property type="evidence" value="ECO:0007669"/>
    <property type="project" value="InterPro"/>
</dbReference>
<evidence type="ECO:0000313" key="2">
    <source>
        <dbReference type="EMBL" id="TCD26454.1"/>
    </source>
</evidence>
<evidence type="ECO:0008006" key="4">
    <source>
        <dbReference type="Google" id="ProtNLM"/>
    </source>
</evidence>
<dbReference type="Proteomes" id="UP000293925">
    <property type="component" value="Unassembled WGS sequence"/>
</dbReference>
<dbReference type="AlphaFoldDB" id="A0A4R0PWF7"/>
<evidence type="ECO:0000313" key="3">
    <source>
        <dbReference type="Proteomes" id="UP000293925"/>
    </source>
</evidence>
<dbReference type="InterPro" id="IPR012341">
    <property type="entry name" value="6hp_glycosidase-like_sf"/>
</dbReference>
<dbReference type="SUPFAM" id="SSF48208">
    <property type="entry name" value="Six-hairpin glycosidases"/>
    <property type="match status" value="1"/>
</dbReference>
<feature type="signal peptide" evidence="1">
    <location>
        <begin position="1"/>
        <end position="23"/>
    </location>
</feature>
<keyword evidence="3" id="KW-1185">Reference proteome</keyword>
<comment type="caution">
    <text evidence="2">The sequence shown here is derived from an EMBL/GenBank/DDBJ whole genome shotgun (WGS) entry which is preliminary data.</text>
</comment>
<gene>
    <name evidence="2" type="ORF">EZ456_12695</name>
</gene>
<dbReference type="EMBL" id="SJSO01000009">
    <property type="protein sequence ID" value="TCD26454.1"/>
    <property type="molecule type" value="Genomic_DNA"/>
</dbReference>
<dbReference type="RefSeq" id="WP_131530695.1">
    <property type="nucleotide sequence ID" value="NZ_SJSO01000009.1"/>
</dbReference>
<evidence type="ECO:0000256" key="1">
    <source>
        <dbReference type="SAM" id="SignalP"/>
    </source>
</evidence>
<proteinExistence type="predicted"/>
<feature type="chain" id="PRO_5020567744" description="Alpha-L-rhamnosidase six-hairpin glycosidase domain-containing protein" evidence="1">
    <location>
        <begin position="24"/>
        <end position="661"/>
    </location>
</feature>